<accession>A0A1M5VLW2</accession>
<dbReference type="OrthoDB" id="1397116at2"/>
<protein>
    <recommendedName>
        <fullName evidence="3">WD40-like Beta Propeller Repeat</fullName>
    </recommendedName>
</protein>
<keyword evidence="2" id="KW-1185">Reference proteome</keyword>
<sequence length="466" mass="55075">MKTRFLYIILLLGVVSCQKEMETQVANPSPRFEKINYFKYPINFDTVPFKYRLTYYFDNGKPHRWLESDSLGLVMTDYIYEYDDNWTQIGARYREEGASEFSIEKVRFENDSTMVTEWIDSIGKVYYTMKDNLNKQKKTYRAEFIGDKTHGYDSTFYTKEGFEKRIFFTNTKGKIFNDRRFIYDSLNKYNNWVERKKIMEDTIREIQFREVYYDNRFVSDEGKYYEGILSTGELSENVISFSKDQSVMFLTRTSDWTNQSAFIAHLKNGLLTETVQINELDSIYNGAISPSGNKIIYSVRKDNQEDIYLIEKTDDKWTKKINLSESSGIEGGYFYWLTESKIYFQSTLNEGDIVRAKLENNTLSIEDYLTNLNTEKGTEFSPYVDSNMRYIIFTRYIEGDTSNQGFFISYNENNFDKPKWSIPSKLTMLPYGWSAYVTNSTNQFLYTDGDDIYSVPMEKLKLNIKN</sequence>
<gene>
    <name evidence="1" type="ORF">SAMN05444148_2742</name>
</gene>
<dbReference type="PROSITE" id="PS51257">
    <property type="entry name" value="PROKAR_LIPOPROTEIN"/>
    <property type="match status" value="1"/>
</dbReference>
<evidence type="ECO:0008006" key="3">
    <source>
        <dbReference type="Google" id="ProtNLM"/>
    </source>
</evidence>
<dbReference type="SUPFAM" id="SSF82171">
    <property type="entry name" value="DPP6 N-terminal domain-like"/>
    <property type="match status" value="1"/>
</dbReference>
<name>A0A1M5VLW2_9FLAO</name>
<organism evidence="1 2">
    <name type="scientific">Winogradskyella jejuensis</name>
    <dbReference type="NCBI Taxonomy" id="1089305"/>
    <lineage>
        <taxon>Bacteria</taxon>
        <taxon>Pseudomonadati</taxon>
        <taxon>Bacteroidota</taxon>
        <taxon>Flavobacteriia</taxon>
        <taxon>Flavobacteriales</taxon>
        <taxon>Flavobacteriaceae</taxon>
        <taxon>Winogradskyella</taxon>
    </lineage>
</organism>
<dbReference type="InterPro" id="IPR011042">
    <property type="entry name" value="6-blade_b-propeller_TolB-like"/>
</dbReference>
<dbReference type="Gene3D" id="2.120.10.30">
    <property type="entry name" value="TolB, C-terminal domain"/>
    <property type="match status" value="1"/>
</dbReference>
<reference evidence="2" key="1">
    <citation type="submission" date="2016-11" db="EMBL/GenBank/DDBJ databases">
        <authorList>
            <person name="Varghese N."/>
            <person name="Submissions S."/>
        </authorList>
    </citation>
    <scope>NUCLEOTIDE SEQUENCE [LARGE SCALE GENOMIC DNA]</scope>
    <source>
        <strain evidence="2">DSM 25330</strain>
    </source>
</reference>
<proteinExistence type="predicted"/>
<evidence type="ECO:0000313" key="2">
    <source>
        <dbReference type="Proteomes" id="UP000184522"/>
    </source>
</evidence>
<dbReference type="EMBL" id="FQWS01000003">
    <property type="protein sequence ID" value="SHH76229.1"/>
    <property type="molecule type" value="Genomic_DNA"/>
</dbReference>
<dbReference type="Proteomes" id="UP000184522">
    <property type="component" value="Unassembled WGS sequence"/>
</dbReference>
<dbReference type="AlphaFoldDB" id="A0A1M5VLW2"/>
<dbReference type="RefSeq" id="WP_143185613.1">
    <property type="nucleotide sequence ID" value="NZ_FQWS01000003.1"/>
</dbReference>
<evidence type="ECO:0000313" key="1">
    <source>
        <dbReference type="EMBL" id="SHH76229.1"/>
    </source>
</evidence>